<dbReference type="AlphaFoldDB" id="A0A0D3K356"/>
<accession>A0A0D3K356</accession>
<dbReference type="HOGENOM" id="CLU_1139795_0_0_1"/>
<protein>
    <recommendedName>
        <fullName evidence="4">EamA domain-containing protein</fullName>
    </recommendedName>
</protein>
<reference evidence="2" key="2">
    <citation type="submission" date="2024-10" db="UniProtKB">
        <authorList>
            <consortium name="EnsemblProtists"/>
        </authorList>
    </citation>
    <scope>IDENTIFICATION</scope>
</reference>
<keyword evidence="1" id="KW-1133">Transmembrane helix</keyword>
<reference evidence="3" key="1">
    <citation type="journal article" date="2013" name="Nature">
        <title>Pan genome of the phytoplankton Emiliania underpins its global distribution.</title>
        <authorList>
            <person name="Read B.A."/>
            <person name="Kegel J."/>
            <person name="Klute M.J."/>
            <person name="Kuo A."/>
            <person name="Lefebvre S.C."/>
            <person name="Maumus F."/>
            <person name="Mayer C."/>
            <person name="Miller J."/>
            <person name="Monier A."/>
            <person name="Salamov A."/>
            <person name="Young J."/>
            <person name="Aguilar M."/>
            <person name="Claverie J.M."/>
            <person name="Frickenhaus S."/>
            <person name="Gonzalez K."/>
            <person name="Herman E.K."/>
            <person name="Lin Y.C."/>
            <person name="Napier J."/>
            <person name="Ogata H."/>
            <person name="Sarno A.F."/>
            <person name="Shmutz J."/>
            <person name="Schroeder D."/>
            <person name="de Vargas C."/>
            <person name="Verret F."/>
            <person name="von Dassow P."/>
            <person name="Valentin K."/>
            <person name="Van de Peer Y."/>
            <person name="Wheeler G."/>
            <person name="Dacks J.B."/>
            <person name="Delwiche C.F."/>
            <person name="Dyhrman S.T."/>
            <person name="Glockner G."/>
            <person name="John U."/>
            <person name="Richards T."/>
            <person name="Worden A.Z."/>
            <person name="Zhang X."/>
            <person name="Grigoriev I.V."/>
            <person name="Allen A.E."/>
            <person name="Bidle K."/>
            <person name="Borodovsky M."/>
            <person name="Bowler C."/>
            <person name="Brownlee C."/>
            <person name="Cock J.M."/>
            <person name="Elias M."/>
            <person name="Gladyshev V.N."/>
            <person name="Groth M."/>
            <person name="Guda C."/>
            <person name="Hadaegh A."/>
            <person name="Iglesias-Rodriguez M.D."/>
            <person name="Jenkins J."/>
            <person name="Jones B.M."/>
            <person name="Lawson T."/>
            <person name="Leese F."/>
            <person name="Lindquist E."/>
            <person name="Lobanov A."/>
            <person name="Lomsadze A."/>
            <person name="Malik S.B."/>
            <person name="Marsh M.E."/>
            <person name="Mackinder L."/>
            <person name="Mock T."/>
            <person name="Mueller-Roeber B."/>
            <person name="Pagarete A."/>
            <person name="Parker M."/>
            <person name="Probert I."/>
            <person name="Quesneville H."/>
            <person name="Raines C."/>
            <person name="Rensing S.A."/>
            <person name="Riano-Pachon D.M."/>
            <person name="Richier S."/>
            <person name="Rokitta S."/>
            <person name="Shiraiwa Y."/>
            <person name="Soanes D.M."/>
            <person name="van der Giezen M."/>
            <person name="Wahlund T.M."/>
            <person name="Williams B."/>
            <person name="Wilson W."/>
            <person name="Wolfe G."/>
            <person name="Wurch L.L."/>
        </authorList>
    </citation>
    <scope>NUCLEOTIDE SEQUENCE</scope>
</reference>
<evidence type="ECO:0000256" key="1">
    <source>
        <dbReference type="SAM" id="Phobius"/>
    </source>
</evidence>
<dbReference type="GeneID" id="17275466"/>
<dbReference type="KEGG" id="ehx:EMIHUDRAFT_123168"/>
<feature type="transmembrane region" description="Helical" evidence="1">
    <location>
        <begin position="83"/>
        <end position="101"/>
    </location>
</feature>
<keyword evidence="1" id="KW-0812">Transmembrane</keyword>
<feature type="transmembrane region" description="Helical" evidence="1">
    <location>
        <begin position="168"/>
        <end position="188"/>
    </location>
</feature>
<feature type="transmembrane region" description="Helical" evidence="1">
    <location>
        <begin position="35"/>
        <end position="55"/>
    </location>
</feature>
<feature type="transmembrane region" description="Helical" evidence="1">
    <location>
        <begin position="138"/>
        <end position="156"/>
    </location>
</feature>
<dbReference type="Proteomes" id="UP000013827">
    <property type="component" value="Unassembled WGS sequence"/>
</dbReference>
<dbReference type="EnsemblProtists" id="EOD30191">
    <property type="protein sequence ID" value="EOD30191"/>
    <property type="gene ID" value="EMIHUDRAFT_123168"/>
</dbReference>
<dbReference type="SUPFAM" id="SSF103481">
    <property type="entry name" value="Multidrug resistance efflux transporter EmrE"/>
    <property type="match status" value="1"/>
</dbReference>
<dbReference type="PaxDb" id="2903-EOD30191"/>
<evidence type="ECO:0000313" key="3">
    <source>
        <dbReference type="Proteomes" id="UP000013827"/>
    </source>
</evidence>
<organism evidence="2 3">
    <name type="scientific">Emiliania huxleyi (strain CCMP1516)</name>
    <dbReference type="NCBI Taxonomy" id="280463"/>
    <lineage>
        <taxon>Eukaryota</taxon>
        <taxon>Haptista</taxon>
        <taxon>Haptophyta</taxon>
        <taxon>Prymnesiophyceae</taxon>
        <taxon>Isochrysidales</taxon>
        <taxon>Noelaerhabdaceae</taxon>
        <taxon>Emiliania</taxon>
    </lineage>
</organism>
<feature type="transmembrane region" description="Helical" evidence="1">
    <location>
        <begin position="113"/>
        <end position="132"/>
    </location>
</feature>
<proteinExistence type="predicted"/>
<evidence type="ECO:0000313" key="2">
    <source>
        <dbReference type="EnsemblProtists" id="EOD30191"/>
    </source>
</evidence>
<dbReference type="RefSeq" id="XP_005782620.1">
    <property type="nucleotide sequence ID" value="XM_005782563.1"/>
</dbReference>
<evidence type="ECO:0008006" key="4">
    <source>
        <dbReference type="Google" id="ProtNLM"/>
    </source>
</evidence>
<keyword evidence="1" id="KW-0472">Membrane</keyword>
<feature type="transmembrane region" description="Helical" evidence="1">
    <location>
        <begin position="6"/>
        <end position="23"/>
    </location>
</feature>
<dbReference type="InterPro" id="IPR037185">
    <property type="entry name" value="EmrE-like"/>
</dbReference>
<name>A0A0D3K356_EMIH1</name>
<sequence>MSVGKAIGWSSGACALFGLQNYLIGATNSMPKDDFCRTVGLLWLSTGTCGVALLLRRPSRGVFYCDSHEHGGPPQRIGCIPKLATLSGGLALATAALFMKLSFAADPDAQGPLCSVVCADVILVSLLCHFFYDERLSRAQWLSVAAVFAGLVAMAGPFGQTGAVSLRGLTLAVGAMVSFGASVFSVRIASAGNLAASSGFIARALVMGKAAVPLLLRASWDGADRISIGLPLICGLLQVRTSGA</sequence>
<keyword evidence="3" id="KW-1185">Reference proteome</keyword>